<name>A0A6P1D8M2_9NOCA</name>
<dbReference type="EMBL" id="JAAGUZ010000026">
    <property type="protein sequence ID" value="NEW45143.1"/>
    <property type="molecule type" value="Genomic_DNA"/>
</dbReference>
<feature type="compositionally biased region" description="Gly residues" evidence="5">
    <location>
        <begin position="176"/>
        <end position="187"/>
    </location>
</feature>
<keyword evidence="4" id="KW-0788">Thiol protease</keyword>
<evidence type="ECO:0000313" key="7">
    <source>
        <dbReference type="EMBL" id="NEW45143.1"/>
    </source>
</evidence>
<dbReference type="PANTHER" id="PTHR47359">
    <property type="entry name" value="PEPTIDOGLYCAN DL-ENDOPEPTIDASE CWLO"/>
    <property type="match status" value="1"/>
</dbReference>
<organism evidence="7 9">
    <name type="scientific">Nocardia cyriacigeorgica</name>
    <dbReference type="NCBI Taxonomy" id="135487"/>
    <lineage>
        <taxon>Bacteria</taxon>
        <taxon>Bacillati</taxon>
        <taxon>Actinomycetota</taxon>
        <taxon>Actinomycetes</taxon>
        <taxon>Mycobacteriales</taxon>
        <taxon>Nocardiaceae</taxon>
        <taxon>Nocardia</taxon>
    </lineage>
</organism>
<dbReference type="GO" id="GO:0006508">
    <property type="term" value="P:proteolysis"/>
    <property type="evidence" value="ECO:0007669"/>
    <property type="project" value="UniProtKB-KW"/>
</dbReference>
<keyword evidence="10" id="KW-1185">Reference proteome</keyword>
<comment type="similarity">
    <text evidence="1">Belongs to the peptidase C40 family.</text>
</comment>
<keyword evidence="3" id="KW-0378">Hydrolase</keyword>
<dbReference type="AlphaFoldDB" id="A0A6P1D8M2"/>
<dbReference type="InterPro" id="IPR038765">
    <property type="entry name" value="Papain-like_cys_pep_sf"/>
</dbReference>
<dbReference type="Pfam" id="PF00877">
    <property type="entry name" value="NLPC_P60"/>
    <property type="match status" value="1"/>
</dbReference>
<accession>A0A6P1D8M2</accession>
<evidence type="ECO:0000256" key="3">
    <source>
        <dbReference type="ARBA" id="ARBA00022801"/>
    </source>
</evidence>
<evidence type="ECO:0000256" key="5">
    <source>
        <dbReference type="SAM" id="MobiDB-lite"/>
    </source>
</evidence>
<evidence type="ECO:0000259" key="6">
    <source>
        <dbReference type="PROSITE" id="PS51935"/>
    </source>
</evidence>
<dbReference type="InterPro" id="IPR051794">
    <property type="entry name" value="PG_Endopeptidase_C40"/>
</dbReference>
<sequence length="326" mass="33291">MAPALTTDVDGVLRSMMGLYGAGQPTASAAAAAAQAVAADNEGRGGQMMARLAEARGRHTSAVEAQAGKDGFVGKATASTGDGTVAGRKSLDTQIAEFQARARALSSIGDARFAGPALLDSANTAISNATKQVNNDLDSARRQAAQIVPPQVPQRRVRRMVGRRGRGGGRALRASRGGGRAQRGGRNGLRPIGKPVPSDGTAGGRAVSAASNWLGAPYVWGGGGSGGPTGGGFDCSGLTQYAVAQATNGEVQLPRTTYDQINSGVRVHPSDVRPGDLIFPMSSFSGRGPEHVQLAAGHGMVIEAPTFGQTVTFSQMDSDVVVVRVM</sequence>
<proteinExistence type="inferred from homology"/>
<dbReference type="GO" id="GO:0008234">
    <property type="term" value="F:cysteine-type peptidase activity"/>
    <property type="evidence" value="ECO:0007669"/>
    <property type="project" value="UniProtKB-KW"/>
</dbReference>
<dbReference type="SUPFAM" id="SSF54001">
    <property type="entry name" value="Cysteine proteinases"/>
    <property type="match status" value="1"/>
</dbReference>
<evidence type="ECO:0000256" key="4">
    <source>
        <dbReference type="ARBA" id="ARBA00022807"/>
    </source>
</evidence>
<evidence type="ECO:0000256" key="2">
    <source>
        <dbReference type="ARBA" id="ARBA00022670"/>
    </source>
</evidence>
<keyword evidence="2" id="KW-0645">Protease</keyword>
<evidence type="ECO:0000256" key="1">
    <source>
        <dbReference type="ARBA" id="ARBA00007074"/>
    </source>
</evidence>
<protein>
    <submittedName>
        <fullName evidence="7">C40 family peptidase</fullName>
    </submittedName>
</protein>
<reference evidence="9 10" key="1">
    <citation type="submission" date="2020-01" db="EMBL/GenBank/DDBJ databases">
        <title>Genetics and antimicrobial susceptibilities of Nocardia species isolated from the soil; a comparison with species isolated from humans.</title>
        <authorList>
            <person name="Carrasco G."/>
            <person name="Monzon S."/>
            <person name="Sansegundo M."/>
            <person name="Garcia E."/>
            <person name="Garrido N."/>
            <person name="Medina M.J."/>
            <person name="Villalon P."/>
            <person name="Ramirez-Arocha A.C."/>
            <person name="Jimenez P."/>
            <person name="Cuesta I."/>
            <person name="Valdezate S."/>
        </authorList>
    </citation>
    <scope>NUCLEOTIDE SEQUENCE [LARGE SCALE GENOMIC DNA]</scope>
    <source>
        <strain evidence="7 9">CNM20110639</strain>
        <strain evidence="8 10">CNM20110649</strain>
    </source>
</reference>
<gene>
    <name evidence="7" type="ORF">GV789_11840</name>
    <name evidence="8" type="ORF">GV794_01335</name>
</gene>
<evidence type="ECO:0000313" key="10">
    <source>
        <dbReference type="Proteomes" id="UP000470876"/>
    </source>
</evidence>
<dbReference type="Proteomes" id="UP000470876">
    <property type="component" value="Unassembled WGS sequence"/>
</dbReference>
<dbReference type="Gene3D" id="3.90.1720.10">
    <property type="entry name" value="endopeptidase domain like (from Nostoc punctiforme)"/>
    <property type="match status" value="1"/>
</dbReference>
<feature type="domain" description="NlpC/P60" evidence="6">
    <location>
        <begin position="200"/>
        <end position="326"/>
    </location>
</feature>
<comment type="caution">
    <text evidence="7">The sequence shown here is derived from an EMBL/GenBank/DDBJ whole genome shotgun (WGS) entry which is preliminary data.</text>
</comment>
<evidence type="ECO:0000313" key="9">
    <source>
        <dbReference type="Proteomes" id="UP000468928"/>
    </source>
</evidence>
<dbReference type="EMBL" id="JAAGUX010000002">
    <property type="protein sequence ID" value="NEW54315.1"/>
    <property type="molecule type" value="Genomic_DNA"/>
</dbReference>
<feature type="region of interest" description="Disordered" evidence="5">
    <location>
        <begin position="161"/>
        <end position="205"/>
    </location>
</feature>
<dbReference type="InterPro" id="IPR000064">
    <property type="entry name" value="NLP_P60_dom"/>
</dbReference>
<evidence type="ECO:0000313" key="8">
    <source>
        <dbReference type="EMBL" id="NEW54315.1"/>
    </source>
</evidence>
<dbReference type="PANTHER" id="PTHR47359:SF3">
    <property type="entry name" value="NLP_P60 DOMAIN-CONTAINING PROTEIN-RELATED"/>
    <property type="match status" value="1"/>
</dbReference>
<dbReference type="PROSITE" id="PS51935">
    <property type="entry name" value="NLPC_P60"/>
    <property type="match status" value="1"/>
</dbReference>
<dbReference type="Proteomes" id="UP000468928">
    <property type="component" value="Unassembled WGS sequence"/>
</dbReference>